<dbReference type="AlphaFoldDB" id="T1K0B7"/>
<dbReference type="EnsemblMetazoa" id="tetur03g07140.1">
    <property type="protein sequence ID" value="tetur03g07140.1"/>
    <property type="gene ID" value="tetur03g07140"/>
</dbReference>
<reference evidence="1" key="2">
    <citation type="submission" date="2015-06" db="UniProtKB">
        <authorList>
            <consortium name="EnsemblMetazoa"/>
        </authorList>
    </citation>
    <scope>IDENTIFICATION</scope>
</reference>
<evidence type="ECO:0000313" key="2">
    <source>
        <dbReference type="Proteomes" id="UP000015104"/>
    </source>
</evidence>
<dbReference type="Proteomes" id="UP000015104">
    <property type="component" value="Unassembled WGS sequence"/>
</dbReference>
<reference evidence="2" key="1">
    <citation type="submission" date="2011-08" db="EMBL/GenBank/DDBJ databases">
        <authorList>
            <person name="Rombauts S."/>
        </authorList>
    </citation>
    <scope>NUCLEOTIDE SEQUENCE</scope>
    <source>
        <strain evidence="2">London</strain>
    </source>
</reference>
<keyword evidence="2" id="KW-1185">Reference proteome</keyword>
<protein>
    <submittedName>
        <fullName evidence="1">Uncharacterized protein</fullName>
    </submittedName>
</protein>
<proteinExistence type="predicted"/>
<organism evidence="1 2">
    <name type="scientific">Tetranychus urticae</name>
    <name type="common">Two-spotted spider mite</name>
    <dbReference type="NCBI Taxonomy" id="32264"/>
    <lineage>
        <taxon>Eukaryota</taxon>
        <taxon>Metazoa</taxon>
        <taxon>Ecdysozoa</taxon>
        <taxon>Arthropoda</taxon>
        <taxon>Chelicerata</taxon>
        <taxon>Arachnida</taxon>
        <taxon>Acari</taxon>
        <taxon>Acariformes</taxon>
        <taxon>Trombidiformes</taxon>
        <taxon>Prostigmata</taxon>
        <taxon>Eleutherengona</taxon>
        <taxon>Raphignathae</taxon>
        <taxon>Tetranychoidea</taxon>
        <taxon>Tetranychidae</taxon>
        <taxon>Tetranychus</taxon>
    </lineage>
</organism>
<evidence type="ECO:0000313" key="1">
    <source>
        <dbReference type="EnsemblMetazoa" id="tetur03g07140.1"/>
    </source>
</evidence>
<accession>T1K0B7</accession>
<sequence>MHGATVRVDSAPDGEYDSQRALRQGYIDPRRLPADHHLTVDSRTHELKYTKYRFRWGRLWLAGFRPNIGMKNVNEFLLLETYLETALMMVSTI</sequence>
<dbReference type="EMBL" id="CAEY01001139">
    <property type="status" value="NOT_ANNOTATED_CDS"/>
    <property type="molecule type" value="Genomic_DNA"/>
</dbReference>
<dbReference type="HOGENOM" id="CLU_2402507_0_0_1"/>
<name>T1K0B7_TETUR</name>